<dbReference type="Gene3D" id="3.10.10.10">
    <property type="entry name" value="HIV Type 1 Reverse Transcriptase, subunit A, domain 1"/>
    <property type="match status" value="1"/>
</dbReference>
<evidence type="ECO:0000256" key="1">
    <source>
        <dbReference type="SAM" id="MobiDB-lite"/>
    </source>
</evidence>
<name>A0A9Q3IC15_9BASI</name>
<dbReference type="InterPro" id="IPR043128">
    <property type="entry name" value="Rev_trsase/Diguanyl_cyclase"/>
</dbReference>
<keyword evidence="4" id="KW-1185">Reference proteome</keyword>
<dbReference type="EMBL" id="AVOT02040645">
    <property type="protein sequence ID" value="MBW0535883.1"/>
    <property type="molecule type" value="Genomic_DNA"/>
</dbReference>
<dbReference type="Pfam" id="PF00078">
    <property type="entry name" value="RVT_1"/>
    <property type="match status" value="1"/>
</dbReference>
<dbReference type="PANTHER" id="PTHR24559:SF440">
    <property type="entry name" value="RIBONUCLEASE H"/>
    <property type="match status" value="1"/>
</dbReference>
<protein>
    <recommendedName>
        <fullName evidence="2">Reverse transcriptase domain-containing protein</fullName>
    </recommendedName>
</protein>
<accession>A0A9Q3IC15</accession>
<comment type="caution">
    <text evidence="3">The sequence shown here is derived from an EMBL/GenBank/DDBJ whole genome shotgun (WGS) entry which is preliminary data.</text>
</comment>
<dbReference type="InterPro" id="IPR043502">
    <property type="entry name" value="DNA/RNA_pol_sf"/>
</dbReference>
<proteinExistence type="predicted"/>
<dbReference type="PANTHER" id="PTHR24559">
    <property type="entry name" value="TRANSPOSON TY3-I GAG-POL POLYPROTEIN"/>
    <property type="match status" value="1"/>
</dbReference>
<dbReference type="Gene3D" id="3.30.70.270">
    <property type="match status" value="1"/>
</dbReference>
<feature type="region of interest" description="Disordered" evidence="1">
    <location>
        <begin position="1"/>
        <end position="58"/>
    </location>
</feature>
<dbReference type="SUPFAM" id="SSF56672">
    <property type="entry name" value="DNA/RNA polymerases"/>
    <property type="match status" value="1"/>
</dbReference>
<dbReference type="Proteomes" id="UP000765509">
    <property type="component" value="Unassembled WGS sequence"/>
</dbReference>
<dbReference type="CDD" id="cd01647">
    <property type="entry name" value="RT_LTR"/>
    <property type="match status" value="1"/>
</dbReference>
<organism evidence="3 4">
    <name type="scientific">Austropuccinia psidii MF-1</name>
    <dbReference type="NCBI Taxonomy" id="1389203"/>
    <lineage>
        <taxon>Eukaryota</taxon>
        <taxon>Fungi</taxon>
        <taxon>Dikarya</taxon>
        <taxon>Basidiomycota</taxon>
        <taxon>Pucciniomycotina</taxon>
        <taxon>Pucciniomycetes</taxon>
        <taxon>Pucciniales</taxon>
        <taxon>Sphaerophragmiaceae</taxon>
        <taxon>Austropuccinia</taxon>
    </lineage>
</organism>
<reference evidence="3" key="1">
    <citation type="submission" date="2021-03" db="EMBL/GenBank/DDBJ databases">
        <title>Draft genome sequence of rust myrtle Austropuccinia psidii MF-1, a brazilian biotype.</title>
        <authorList>
            <person name="Quecine M.C."/>
            <person name="Pachon D.M.R."/>
            <person name="Bonatelli M.L."/>
            <person name="Correr F.H."/>
            <person name="Franceschini L.M."/>
            <person name="Leite T.F."/>
            <person name="Margarido G.R.A."/>
            <person name="Almeida C.A."/>
            <person name="Ferrarezi J.A."/>
            <person name="Labate C.A."/>
        </authorList>
    </citation>
    <scope>NUCLEOTIDE SEQUENCE</scope>
    <source>
        <strain evidence="3">MF-1</strain>
    </source>
</reference>
<dbReference type="OrthoDB" id="3250101at2759"/>
<evidence type="ECO:0000313" key="3">
    <source>
        <dbReference type="EMBL" id="MBW0535883.1"/>
    </source>
</evidence>
<sequence>MDITLELDTSYHERQKENSNHKDKRPEASKSNSSHPQDSSSSNQKKKKNFKEREKPHSSLLNRDFKLINSEKERRIKEVLCTYCGVWDEEEETEEIGTIIKVVPSNYHQFLDVLSKVKAEKIPPHCACDHHIKLEGCLPPLGVIYALSNQESDTLRAYISENSEKGFIQPSSSSPGGTVLFVKKKDGGLLLCVDYCKFNAVTRKNKYPVPPMNQLPTVFNGSSVFSNIDVRGAYNLLRIKEGDEDLTCFRNKYGSYEYFFMTFGLTNALSSFQNLFNEMFYYLHDVCVVVYLDEIMLFSKSE</sequence>
<evidence type="ECO:0000259" key="2">
    <source>
        <dbReference type="Pfam" id="PF00078"/>
    </source>
</evidence>
<dbReference type="InterPro" id="IPR000477">
    <property type="entry name" value="RT_dom"/>
</dbReference>
<feature type="domain" description="Reverse transcriptase" evidence="2">
    <location>
        <begin position="190"/>
        <end position="302"/>
    </location>
</feature>
<evidence type="ECO:0000313" key="4">
    <source>
        <dbReference type="Proteomes" id="UP000765509"/>
    </source>
</evidence>
<feature type="compositionally biased region" description="Basic and acidic residues" evidence="1">
    <location>
        <begin position="9"/>
        <end position="28"/>
    </location>
</feature>
<feature type="compositionally biased region" description="Low complexity" evidence="1">
    <location>
        <begin position="29"/>
        <end position="43"/>
    </location>
</feature>
<dbReference type="AlphaFoldDB" id="A0A9Q3IC15"/>
<dbReference type="InterPro" id="IPR053134">
    <property type="entry name" value="RNA-dir_DNA_polymerase"/>
</dbReference>
<gene>
    <name evidence="3" type="ORF">O181_075598</name>
</gene>